<evidence type="ECO:0000259" key="1">
    <source>
        <dbReference type="Pfam" id="PF17118"/>
    </source>
</evidence>
<feature type="domain" description="DUF5105" evidence="1">
    <location>
        <begin position="41"/>
        <end position="197"/>
    </location>
</feature>
<reference evidence="2" key="1">
    <citation type="submission" date="2022-10" db="EMBL/GenBank/DDBJ databases">
        <authorList>
            <person name="Aires J."/>
            <person name="Mesa V."/>
        </authorList>
    </citation>
    <scope>NUCLEOTIDE SEQUENCE</scope>
    <source>
        <strain evidence="2">Clostridium neonatale JD116</strain>
    </source>
</reference>
<dbReference type="EMBL" id="CAMTCP010000014">
    <property type="protein sequence ID" value="CAI3539870.1"/>
    <property type="molecule type" value="Genomic_DNA"/>
</dbReference>
<dbReference type="PROSITE" id="PS51257">
    <property type="entry name" value="PROKAR_LIPOPROTEIN"/>
    <property type="match status" value="1"/>
</dbReference>
<dbReference type="InterPro" id="IPR031343">
    <property type="entry name" value="DUF5105"/>
</dbReference>
<dbReference type="RefSeq" id="WP_125149983.1">
    <property type="nucleotide sequence ID" value="NZ_CAKJVF010000028.1"/>
</dbReference>
<comment type="caution">
    <text evidence="2">The sequence shown here is derived from an EMBL/GenBank/DDBJ whole genome shotgun (WGS) entry which is preliminary data.</text>
</comment>
<protein>
    <submittedName>
        <fullName evidence="2">Lipoprotein</fullName>
    </submittedName>
</protein>
<evidence type="ECO:0000313" key="2">
    <source>
        <dbReference type="EMBL" id="CAI3539870.1"/>
    </source>
</evidence>
<dbReference type="Pfam" id="PF17118">
    <property type="entry name" value="DUF5105"/>
    <property type="match status" value="1"/>
</dbReference>
<keyword evidence="2" id="KW-0449">Lipoprotein</keyword>
<evidence type="ECO:0000313" key="3">
    <source>
        <dbReference type="Proteomes" id="UP001189143"/>
    </source>
</evidence>
<dbReference type="AlphaFoldDB" id="A0AAD1YBI5"/>
<accession>A0AAD1YBI5</accession>
<sequence length="204" mass="22788">MKRSTKIITVLVSILMLTTMFIGCGGPKITPEESTNIVLEIVFKGDNSNLDKVGVTQEEFNNIRKTMEDSMMTIIDSSGISLKDETKTNLLNSLLEGMKKVEYEVSTTSEDKKQATVEVKVKGIDMTKISQDLTADVKAYVTQNPQLTQEELMEYTFNKEAELLKNAPIKDEAKSINITFTNENNIWTPNESDMQKLGAMVAAF</sequence>
<organism evidence="2 3">
    <name type="scientific">Clostridium neonatale</name>
    <dbReference type="NCBI Taxonomy" id="137838"/>
    <lineage>
        <taxon>Bacteria</taxon>
        <taxon>Bacillati</taxon>
        <taxon>Bacillota</taxon>
        <taxon>Clostridia</taxon>
        <taxon>Eubacteriales</taxon>
        <taxon>Clostridiaceae</taxon>
        <taxon>Clostridium</taxon>
    </lineage>
</organism>
<gene>
    <name evidence="2" type="ORF">CNEO2_1120003</name>
</gene>
<dbReference type="Proteomes" id="UP001189143">
    <property type="component" value="Unassembled WGS sequence"/>
</dbReference>
<proteinExistence type="predicted"/>
<name>A0AAD1YBI5_9CLOT</name>